<evidence type="ECO:0000313" key="2">
    <source>
        <dbReference type="Proteomes" id="UP001200741"/>
    </source>
</evidence>
<proteinExistence type="predicted"/>
<reference evidence="1 2" key="1">
    <citation type="submission" date="2021-12" db="EMBL/GenBank/DDBJ databases">
        <title>Genome seq of P8.</title>
        <authorList>
            <person name="Seo T."/>
        </authorList>
    </citation>
    <scope>NUCLEOTIDE SEQUENCE [LARGE SCALE GENOMIC DNA]</scope>
    <source>
        <strain evidence="1 2">P8</strain>
    </source>
</reference>
<accession>A0ABS8XSB2</accession>
<dbReference type="EMBL" id="JAJTWU010000005">
    <property type="protein sequence ID" value="MCE4555589.1"/>
    <property type="molecule type" value="Genomic_DNA"/>
</dbReference>
<keyword evidence="2" id="KW-1185">Reference proteome</keyword>
<gene>
    <name evidence="1" type="ORF">LXT13_14375</name>
</gene>
<evidence type="ECO:0000313" key="1">
    <source>
        <dbReference type="EMBL" id="MCE4555589.1"/>
    </source>
</evidence>
<sequence length="225" mass="24785">MKPPRKIITRSPHRSVGAVHEPWFQAEPIQHESRLEKHCIEILLLTPGVVRIESQPLAIEFKAGERPQHYTPDLRITLSDGTQALVEAKGQPFEKRFRELLDAGLRDAVRSLGLPLYLVPSQLLDPERTAQVSALRAMARRTPPPGALDALLTWASLQSGATVGDAEQAGYALGLIGHAVGRRLLTVGPSFDLKPQQPLFLANNHEHLHPDHWLGHPGRAEDVAA</sequence>
<dbReference type="RefSeq" id="WP_233372608.1">
    <property type="nucleotide sequence ID" value="NZ_JAJTWU010000005.1"/>
</dbReference>
<protein>
    <submittedName>
        <fullName evidence="1">Tn7 transposase TnsA N-terminal domain-containing protein</fullName>
    </submittedName>
</protein>
<name>A0ABS8XSB2_9BURK</name>
<dbReference type="Proteomes" id="UP001200741">
    <property type="component" value="Unassembled WGS sequence"/>
</dbReference>
<comment type="caution">
    <text evidence="1">The sequence shown here is derived from an EMBL/GenBank/DDBJ whole genome shotgun (WGS) entry which is preliminary data.</text>
</comment>
<organism evidence="1 2">
    <name type="scientific">Pelomonas cellulosilytica</name>
    <dbReference type="NCBI Taxonomy" id="2906762"/>
    <lineage>
        <taxon>Bacteria</taxon>
        <taxon>Pseudomonadati</taxon>
        <taxon>Pseudomonadota</taxon>
        <taxon>Betaproteobacteria</taxon>
        <taxon>Burkholderiales</taxon>
        <taxon>Sphaerotilaceae</taxon>
        <taxon>Roseateles</taxon>
    </lineage>
</organism>